<dbReference type="PANTHER" id="PTHR43591">
    <property type="entry name" value="METHYLTRANSFERASE"/>
    <property type="match status" value="1"/>
</dbReference>
<dbReference type="Proteomes" id="UP000293154">
    <property type="component" value="Chromosome"/>
</dbReference>
<dbReference type="AlphaFoldDB" id="A0A411WJJ2"/>
<keyword evidence="1" id="KW-0489">Methyltransferase</keyword>
<evidence type="ECO:0000313" key="2">
    <source>
        <dbReference type="Proteomes" id="UP000293154"/>
    </source>
</evidence>
<dbReference type="InterPro" id="IPR029063">
    <property type="entry name" value="SAM-dependent_MTases_sf"/>
</dbReference>
<dbReference type="Gene3D" id="3.40.50.150">
    <property type="entry name" value="Vaccinia Virus protein VP39"/>
    <property type="match status" value="1"/>
</dbReference>
<dbReference type="SUPFAM" id="SSF53335">
    <property type="entry name" value="S-adenosyl-L-methionine-dependent methyltransferases"/>
    <property type="match status" value="1"/>
</dbReference>
<dbReference type="EMBL" id="CP034752">
    <property type="protein sequence ID" value="QBH96352.1"/>
    <property type="molecule type" value="Genomic_DNA"/>
</dbReference>
<protein>
    <submittedName>
        <fullName evidence="1">Class I SAM-dependent methyltransferase</fullName>
    </submittedName>
</protein>
<dbReference type="CDD" id="cd02440">
    <property type="entry name" value="AdoMet_MTases"/>
    <property type="match status" value="1"/>
</dbReference>
<dbReference type="OrthoDB" id="3469983at2"/>
<dbReference type="GO" id="GO:0008168">
    <property type="term" value="F:methyltransferase activity"/>
    <property type="evidence" value="ECO:0007669"/>
    <property type="project" value="UniProtKB-KW"/>
</dbReference>
<keyword evidence="1" id="KW-0808">Transferase</keyword>
<gene>
    <name evidence="1" type="ORF">EKN56_08040</name>
</gene>
<proteinExistence type="predicted"/>
<sequence length="269" mass="31000">MRGINMNTKLNENYGDKIFCQEMVDEMYRLELVSKTYDFISQRQISSLITQPNTRCLDIGSGSGSMAEWLSKQPNVKEVTALDRFVHLLESKLSVSEKLKIVQHDLNDDDYSGEFDLINIRFVLMHLRDRHNLLKKISKWLKPGGWLIVSDIIDISPEAVDDPLYRKVMSTMWQVLINSIGTDKNWSNQLNSEFQSLGFRNITNEVYLPPISKDSPMAEFWSLTWQAMHDRLLEMSDLDDQTLTDAENRLIRGNMVALSPGMMTCIGQK</sequence>
<evidence type="ECO:0000313" key="1">
    <source>
        <dbReference type="EMBL" id="QBH96352.1"/>
    </source>
</evidence>
<name>A0A411WJJ2_9GAMM</name>
<organism evidence="1 2">
    <name type="scientific">Limnobaculum zhutongyuii</name>
    <dbReference type="NCBI Taxonomy" id="2498113"/>
    <lineage>
        <taxon>Bacteria</taxon>
        <taxon>Pseudomonadati</taxon>
        <taxon>Pseudomonadota</taxon>
        <taxon>Gammaproteobacteria</taxon>
        <taxon>Enterobacterales</taxon>
        <taxon>Budviciaceae</taxon>
        <taxon>Limnobaculum</taxon>
    </lineage>
</organism>
<keyword evidence="2" id="KW-1185">Reference proteome</keyword>
<dbReference type="GO" id="GO:0032259">
    <property type="term" value="P:methylation"/>
    <property type="evidence" value="ECO:0007669"/>
    <property type="project" value="UniProtKB-KW"/>
</dbReference>
<accession>A0A411WJJ2</accession>
<dbReference type="Pfam" id="PF13489">
    <property type="entry name" value="Methyltransf_23"/>
    <property type="match status" value="1"/>
</dbReference>
<dbReference type="KEGG" id="prag:EKN56_08040"/>
<reference evidence="1 2" key="1">
    <citation type="submission" date="2019-03" db="EMBL/GenBank/DDBJ databases">
        <title>Pragia sp. nov. isolated from the gut tract of Carduelis flavirostris.</title>
        <authorList>
            <person name="Ge Y."/>
        </authorList>
    </citation>
    <scope>NUCLEOTIDE SEQUENCE [LARGE SCALE GENOMIC DNA]</scope>
    <source>
        <strain evidence="1 2">CF-458</strain>
    </source>
</reference>